<dbReference type="SMART" id="SM00487">
    <property type="entry name" value="DEXDc"/>
    <property type="match status" value="1"/>
</dbReference>
<name>A0A4Y7TZY3_COPMI</name>
<feature type="compositionally biased region" description="Basic residues" evidence="7">
    <location>
        <begin position="129"/>
        <end position="139"/>
    </location>
</feature>
<dbReference type="InterPro" id="IPR048333">
    <property type="entry name" value="HA2_WH"/>
</dbReference>
<dbReference type="SMART" id="SM00847">
    <property type="entry name" value="HA2"/>
    <property type="match status" value="1"/>
</dbReference>
<dbReference type="FunFam" id="3.40.50.300:FF:002693">
    <property type="entry name" value="Predicted protein"/>
    <property type="match status" value="1"/>
</dbReference>
<evidence type="ECO:0000259" key="9">
    <source>
        <dbReference type="PROSITE" id="PS51194"/>
    </source>
</evidence>
<dbReference type="Gene3D" id="1.20.120.1080">
    <property type="match status" value="1"/>
</dbReference>
<dbReference type="CDD" id="cd17982">
    <property type="entry name" value="DEXHc_DHX37"/>
    <property type="match status" value="1"/>
</dbReference>
<dbReference type="CDD" id="cd18791">
    <property type="entry name" value="SF2_C_RHA"/>
    <property type="match status" value="1"/>
</dbReference>
<dbReference type="InterPro" id="IPR011709">
    <property type="entry name" value="DEAD-box_helicase_OB_fold"/>
</dbReference>
<evidence type="ECO:0000256" key="7">
    <source>
        <dbReference type="SAM" id="MobiDB-lite"/>
    </source>
</evidence>
<reference evidence="10 11" key="1">
    <citation type="journal article" date="2019" name="Nat. Ecol. Evol.">
        <title>Megaphylogeny resolves global patterns of mushroom evolution.</title>
        <authorList>
            <person name="Varga T."/>
            <person name="Krizsan K."/>
            <person name="Foldi C."/>
            <person name="Dima B."/>
            <person name="Sanchez-Garcia M."/>
            <person name="Sanchez-Ramirez S."/>
            <person name="Szollosi G.J."/>
            <person name="Szarkandi J.G."/>
            <person name="Papp V."/>
            <person name="Albert L."/>
            <person name="Andreopoulos W."/>
            <person name="Angelini C."/>
            <person name="Antonin V."/>
            <person name="Barry K.W."/>
            <person name="Bougher N.L."/>
            <person name="Buchanan P."/>
            <person name="Buyck B."/>
            <person name="Bense V."/>
            <person name="Catcheside P."/>
            <person name="Chovatia M."/>
            <person name="Cooper J."/>
            <person name="Damon W."/>
            <person name="Desjardin D."/>
            <person name="Finy P."/>
            <person name="Geml J."/>
            <person name="Haridas S."/>
            <person name="Hughes K."/>
            <person name="Justo A."/>
            <person name="Karasinski D."/>
            <person name="Kautmanova I."/>
            <person name="Kiss B."/>
            <person name="Kocsube S."/>
            <person name="Kotiranta H."/>
            <person name="LaButti K.M."/>
            <person name="Lechner B.E."/>
            <person name="Liimatainen K."/>
            <person name="Lipzen A."/>
            <person name="Lukacs Z."/>
            <person name="Mihaltcheva S."/>
            <person name="Morgado L.N."/>
            <person name="Niskanen T."/>
            <person name="Noordeloos M.E."/>
            <person name="Ohm R.A."/>
            <person name="Ortiz-Santana B."/>
            <person name="Ovrebo C."/>
            <person name="Racz N."/>
            <person name="Riley R."/>
            <person name="Savchenko A."/>
            <person name="Shiryaev A."/>
            <person name="Soop K."/>
            <person name="Spirin V."/>
            <person name="Szebenyi C."/>
            <person name="Tomsovsky M."/>
            <person name="Tulloss R.E."/>
            <person name="Uehling J."/>
            <person name="Grigoriev I.V."/>
            <person name="Vagvolgyi C."/>
            <person name="Papp T."/>
            <person name="Martin F.M."/>
            <person name="Miettinen O."/>
            <person name="Hibbett D.S."/>
            <person name="Nagy L.G."/>
        </authorList>
    </citation>
    <scope>NUCLEOTIDE SEQUENCE [LARGE SCALE GENOMIC DNA]</scope>
    <source>
        <strain evidence="10 11">FP101781</strain>
    </source>
</reference>
<dbReference type="SMART" id="SM00490">
    <property type="entry name" value="HELICc"/>
    <property type="match status" value="1"/>
</dbReference>
<feature type="domain" description="Helicase ATP-binding" evidence="8">
    <location>
        <begin position="345"/>
        <end position="523"/>
    </location>
</feature>
<evidence type="ECO:0000313" key="10">
    <source>
        <dbReference type="EMBL" id="TEB39726.1"/>
    </source>
</evidence>
<dbReference type="STRING" id="71717.A0A4Y7TZY3"/>
<dbReference type="OrthoDB" id="10253254at2759"/>
<evidence type="ECO:0000256" key="4">
    <source>
        <dbReference type="ARBA" id="ARBA00022801"/>
    </source>
</evidence>
<feature type="region of interest" description="Disordered" evidence="7">
    <location>
        <begin position="638"/>
        <end position="670"/>
    </location>
</feature>
<keyword evidence="4 10" id="KW-0378">Hydrolase</keyword>
<dbReference type="Pfam" id="PF00271">
    <property type="entry name" value="Helicase_C"/>
    <property type="match status" value="1"/>
</dbReference>
<dbReference type="PROSITE" id="PS51192">
    <property type="entry name" value="HELICASE_ATP_BIND_1"/>
    <property type="match status" value="1"/>
</dbReference>
<dbReference type="InterPro" id="IPR011545">
    <property type="entry name" value="DEAD/DEAH_box_helicase_dom"/>
</dbReference>
<dbReference type="Pfam" id="PF21010">
    <property type="entry name" value="HA2_C"/>
    <property type="match status" value="1"/>
</dbReference>
<dbReference type="SUPFAM" id="SSF52540">
    <property type="entry name" value="P-loop containing nucleoside triphosphate hydrolases"/>
    <property type="match status" value="1"/>
</dbReference>
<dbReference type="InterPro" id="IPR027417">
    <property type="entry name" value="P-loop_NTPase"/>
</dbReference>
<dbReference type="Pfam" id="PF00270">
    <property type="entry name" value="DEAD"/>
    <property type="match status" value="1"/>
</dbReference>
<organism evidence="10 11">
    <name type="scientific">Coprinellus micaceus</name>
    <name type="common">Glistening ink-cap mushroom</name>
    <name type="synonym">Coprinus micaceus</name>
    <dbReference type="NCBI Taxonomy" id="71717"/>
    <lineage>
        <taxon>Eukaryota</taxon>
        <taxon>Fungi</taxon>
        <taxon>Dikarya</taxon>
        <taxon>Basidiomycota</taxon>
        <taxon>Agaricomycotina</taxon>
        <taxon>Agaricomycetes</taxon>
        <taxon>Agaricomycetidae</taxon>
        <taxon>Agaricales</taxon>
        <taxon>Agaricineae</taxon>
        <taxon>Psathyrellaceae</taxon>
        <taxon>Coprinellus</taxon>
    </lineage>
</organism>
<accession>A0A4Y7TZY3</accession>
<dbReference type="GO" id="GO:1990904">
    <property type="term" value="C:ribonucleoprotein complex"/>
    <property type="evidence" value="ECO:0007669"/>
    <property type="project" value="UniProtKB-ARBA"/>
</dbReference>
<feature type="region of interest" description="Disordered" evidence="7">
    <location>
        <begin position="593"/>
        <end position="623"/>
    </location>
</feature>
<dbReference type="GO" id="GO:0000462">
    <property type="term" value="P:maturation of SSU-rRNA from tricistronic rRNA transcript (SSU-rRNA, 5.8S rRNA, LSU-rRNA)"/>
    <property type="evidence" value="ECO:0007669"/>
    <property type="project" value="TreeGrafter"/>
</dbReference>
<evidence type="ECO:0000256" key="6">
    <source>
        <dbReference type="ARBA" id="ARBA00022840"/>
    </source>
</evidence>
<dbReference type="Pfam" id="PF07717">
    <property type="entry name" value="OB_NTP_bind"/>
    <property type="match status" value="1"/>
</dbReference>
<dbReference type="PROSITE" id="PS51194">
    <property type="entry name" value="HELICASE_CTER"/>
    <property type="match status" value="1"/>
</dbReference>
<dbReference type="GO" id="GO:0005524">
    <property type="term" value="F:ATP binding"/>
    <property type="evidence" value="ECO:0007669"/>
    <property type="project" value="UniProtKB-KW"/>
</dbReference>
<evidence type="ECO:0000256" key="5">
    <source>
        <dbReference type="ARBA" id="ARBA00022806"/>
    </source>
</evidence>
<feature type="compositionally biased region" description="Low complexity" evidence="7">
    <location>
        <begin position="158"/>
        <end position="168"/>
    </location>
</feature>
<evidence type="ECO:0000256" key="3">
    <source>
        <dbReference type="ARBA" id="ARBA00022741"/>
    </source>
</evidence>
<feature type="compositionally biased region" description="Acidic residues" evidence="7">
    <location>
        <begin position="646"/>
        <end position="670"/>
    </location>
</feature>
<dbReference type="Proteomes" id="UP000298030">
    <property type="component" value="Unassembled WGS sequence"/>
</dbReference>
<dbReference type="GO" id="GO:0005730">
    <property type="term" value="C:nucleolus"/>
    <property type="evidence" value="ECO:0007669"/>
    <property type="project" value="TreeGrafter"/>
</dbReference>
<keyword evidence="6" id="KW-0067">ATP-binding</keyword>
<evidence type="ECO:0000313" key="11">
    <source>
        <dbReference type="Proteomes" id="UP000298030"/>
    </source>
</evidence>
<dbReference type="InterPro" id="IPR002464">
    <property type="entry name" value="DNA/RNA_helicase_DEAH_CS"/>
</dbReference>
<evidence type="ECO:0000259" key="8">
    <source>
        <dbReference type="PROSITE" id="PS51192"/>
    </source>
</evidence>
<comment type="caution">
    <text evidence="10">The sequence shown here is derived from an EMBL/GenBank/DDBJ whole genome shotgun (WGS) entry which is preliminary data.</text>
</comment>
<keyword evidence="3" id="KW-0547">Nucleotide-binding</keyword>
<feature type="compositionally biased region" description="Acidic residues" evidence="7">
    <location>
        <begin position="169"/>
        <end position="181"/>
    </location>
</feature>
<dbReference type="Gene3D" id="3.40.50.300">
    <property type="entry name" value="P-loop containing nucleotide triphosphate hydrolases"/>
    <property type="match status" value="3"/>
</dbReference>
<keyword evidence="5" id="KW-0347">Helicase</keyword>
<feature type="compositionally biased region" description="Acidic residues" evidence="7">
    <location>
        <begin position="191"/>
        <end position="220"/>
    </location>
</feature>
<dbReference type="AlphaFoldDB" id="A0A4Y7TZY3"/>
<feature type="domain" description="Helicase C-terminal" evidence="9">
    <location>
        <begin position="646"/>
        <end position="812"/>
    </location>
</feature>
<feature type="compositionally biased region" description="Polar residues" evidence="7">
    <location>
        <begin position="249"/>
        <end position="260"/>
    </location>
</feature>
<feature type="region of interest" description="Disordered" evidence="7">
    <location>
        <begin position="25"/>
        <end position="232"/>
    </location>
</feature>
<sequence>MLGSGKTLTHQELLEKLEDREVRQALDGKTTGKRKRSRGDQYAVYEAGEDEADEGDDDEAEVESRYTSRTKAMMLPMDVEEEETTQASAEPTVTVDTSSANVKSKEPEFSAVGSALRRNADGSVVQPRVRQRMKSKQISKKGWGIKQAESEDRDSDTSFDSSDSAYDSSSEEEGGSGDEEWEGIKEHGGGDDDEGDEGENGSDSDEGMAEEGESGDDEGEQSPPPKKKLGFKDWANKQLSAAKGIAPTPSEQQLAPNLLSQPARKRLKVDDGGVKEMRGPLGEDLQLPASSFAQHVLNSEKIAAAETSSSSPGFNYKRVVEISRPADVEDARLFLPIVTEEQPIMEAIMLNPVVVICGETGSGKTTQVPQFLYEAGFGTPGSDNPGMIGVTQPRRVAAMSMASRVAHELSLTSSKVSYQIRYDATVSPQTSIKFMTDGVLLRELANDFLLNKYSVIVIDEAHERSINTDILIGVLSRIINLREERWRAKEAGAKPLRLIIMSATLRVSDFAENKTLFPKPPPVISVGARQHPVTIHFSRRTSPDYVKEAVKKAAKIHSRLPPGGILIFLTGQNEITGVVKKLEARFGEKSLHARRQKRAQAALNARMRREGEEEDETKSANPSQVALEVEDIDFGATRGDENIANDVDDGMLEDDPEALDTEGEEEEDALNEALGLEESDAPMHIVPLYSLLPSDRQMKVFEPPPPGHRLVVVSTNVAETSLTIPNIRYVIDCGRVKERKYDTTNGVQSFQITWTSKASASQRAGRAGRTGPGHCYRLYSSALFENHFEQFSEPEILRTPIEGIVLQMKSMHIDTVINFPFPTPPDRLALRKAERTLVHLGALSLDAASSVGGMVGNAKITDLGRAMALFPLAPRFARMLVSGQQHGCLPYVITVVSALSVGDPFLFEEAINEKSDEEDEEDDDEMVTEKEAKRAKRKAYFTSQHLHSSLGKHISDVFKSLSVVGAYEYTGGGAKFCAEHFVRLKAMEEIHKLRAQVGNIVRVNFPASDPKTDTKLPPPSEFQLKVLRQLLAASFVDQVAVRKDRIGADGQSKGVQFANAKGVPYRAAGILEDVFIHPSSVLIDLSPPEFVMFHELVRTSRPYMKGVTVVNPAWLAKLGKPLLCTFSKPIRNKDGVMMVIPRFGPSGWELPAIKAADVRL</sequence>
<dbReference type="GO" id="GO:0003723">
    <property type="term" value="F:RNA binding"/>
    <property type="evidence" value="ECO:0007669"/>
    <property type="project" value="TreeGrafter"/>
</dbReference>
<keyword evidence="11" id="KW-1185">Reference proteome</keyword>
<proteinExistence type="inferred from homology"/>
<dbReference type="PANTHER" id="PTHR18934">
    <property type="entry name" value="ATP-DEPENDENT RNA HELICASE"/>
    <property type="match status" value="1"/>
</dbReference>
<feature type="region of interest" description="Disordered" evidence="7">
    <location>
        <begin position="246"/>
        <end position="266"/>
    </location>
</feature>
<feature type="compositionally biased region" description="Acidic residues" evidence="7">
    <location>
        <begin position="47"/>
        <end position="61"/>
    </location>
</feature>
<dbReference type="PANTHER" id="PTHR18934:SF99">
    <property type="entry name" value="ATP-DEPENDENT RNA HELICASE DHX37-RELATED"/>
    <property type="match status" value="1"/>
</dbReference>
<dbReference type="PROSITE" id="PS00690">
    <property type="entry name" value="DEAH_ATP_HELICASE"/>
    <property type="match status" value="1"/>
</dbReference>
<dbReference type="EC" id="3.6.4.13" evidence="2"/>
<gene>
    <name evidence="10" type="ORF">FA13DRAFT_20163</name>
</gene>
<dbReference type="EMBL" id="QPFP01000001">
    <property type="protein sequence ID" value="TEB39726.1"/>
    <property type="molecule type" value="Genomic_DNA"/>
</dbReference>
<feature type="compositionally biased region" description="Polar residues" evidence="7">
    <location>
        <begin position="85"/>
        <end position="102"/>
    </location>
</feature>
<dbReference type="FunFam" id="3.40.50.300:FF:003770">
    <property type="entry name" value="ATP-dependent RNA helicase DHR1, putative"/>
    <property type="match status" value="1"/>
</dbReference>
<evidence type="ECO:0000256" key="2">
    <source>
        <dbReference type="ARBA" id="ARBA00012552"/>
    </source>
</evidence>
<evidence type="ECO:0000256" key="1">
    <source>
        <dbReference type="ARBA" id="ARBA00008792"/>
    </source>
</evidence>
<dbReference type="Pfam" id="PF04408">
    <property type="entry name" value="WHD_HA2"/>
    <property type="match status" value="1"/>
</dbReference>
<dbReference type="GO" id="GO:0003724">
    <property type="term" value="F:RNA helicase activity"/>
    <property type="evidence" value="ECO:0007669"/>
    <property type="project" value="UniProtKB-EC"/>
</dbReference>
<dbReference type="InterPro" id="IPR007502">
    <property type="entry name" value="Helicase-assoc_dom"/>
</dbReference>
<dbReference type="InterPro" id="IPR001650">
    <property type="entry name" value="Helicase_C-like"/>
</dbReference>
<dbReference type="GO" id="GO:0016787">
    <property type="term" value="F:hydrolase activity"/>
    <property type="evidence" value="ECO:0007669"/>
    <property type="project" value="UniProtKB-KW"/>
</dbReference>
<dbReference type="InterPro" id="IPR014001">
    <property type="entry name" value="Helicase_ATP-bd"/>
</dbReference>
<comment type="similarity">
    <text evidence="1">Belongs to the DEAD box helicase family. DEAH subfamily.</text>
</comment>
<protein>
    <recommendedName>
        <fullName evidence="2">RNA helicase</fullName>
        <ecNumber evidence="2">3.6.4.13</ecNumber>
    </recommendedName>
</protein>